<organism evidence="1 2">
    <name type="scientific">Salegentibacter chungangensis</name>
    <dbReference type="NCBI Taxonomy" id="1335724"/>
    <lineage>
        <taxon>Bacteria</taxon>
        <taxon>Pseudomonadati</taxon>
        <taxon>Bacteroidota</taxon>
        <taxon>Flavobacteriia</taxon>
        <taxon>Flavobacteriales</taxon>
        <taxon>Flavobacteriaceae</taxon>
        <taxon>Salegentibacter</taxon>
    </lineage>
</organism>
<dbReference type="EMBL" id="JBHTLI010000001">
    <property type="protein sequence ID" value="MFD1095558.1"/>
    <property type="molecule type" value="Genomic_DNA"/>
</dbReference>
<accession>A0ABW3NP70</accession>
<keyword evidence="2" id="KW-1185">Reference proteome</keyword>
<name>A0ABW3NP70_9FLAO</name>
<sequence>MKKFTLFLFLTSLLNSCSSESDCCAIVDTLTWIKYVDEAGSNFLAKEGITEADIEVYHKINGAWEEYYEGNLDSPKGIALTEREGEIYLRLYPNTNTSEASYSETKLVFKNFEGADLIKTKIDRSGNTTRVTEVYYNGELKWQSQEDERIFEVIK</sequence>
<comment type="caution">
    <text evidence="1">The sequence shown here is derived from an EMBL/GenBank/DDBJ whole genome shotgun (WGS) entry which is preliminary data.</text>
</comment>
<protein>
    <recommendedName>
        <fullName evidence="3">Lipocalin-like domain-containing protein</fullName>
    </recommendedName>
</protein>
<evidence type="ECO:0000313" key="1">
    <source>
        <dbReference type="EMBL" id="MFD1095558.1"/>
    </source>
</evidence>
<dbReference type="Proteomes" id="UP001597131">
    <property type="component" value="Unassembled WGS sequence"/>
</dbReference>
<evidence type="ECO:0000313" key="2">
    <source>
        <dbReference type="Proteomes" id="UP001597131"/>
    </source>
</evidence>
<evidence type="ECO:0008006" key="3">
    <source>
        <dbReference type="Google" id="ProtNLM"/>
    </source>
</evidence>
<dbReference type="RefSeq" id="WP_380744395.1">
    <property type="nucleotide sequence ID" value="NZ_JBHTLI010000001.1"/>
</dbReference>
<proteinExistence type="predicted"/>
<reference evidence="2" key="1">
    <citation type="journal article" date="2019" name="Int. J. Syst. Evol. Microbiol.">
        <title>The Global Catalogue of Microorganisms (GCM) 10K type strain sequencing project: providing services to taxonomists for standard genome sequencing and annotation.</title>
        <authorList>
            <consortium name="The Broad Institute Genomics Platform"/>
            <consortium name="The Broad Institute Genome Sequencing Center for Infectious Disease"/>
            <person name="Wu L."/>
            <person name="Ma J."/>
        </authorList>
    </citation>
    <scope>NUCLEOTIDE SEQUENCE [LARGE SCALE GENOMIC DNA]</scope>
    <source>
        <strain evidence="2">CCUG 64793</strain>
    </source>
</reference>
<gene>
    <name evidence="1" type="ORF">ACFQ3Q_07360</name>
</gene>